<reference evidence="3 5" key="2">
    <citation type="submission" date="2018-08" db="EMBL/GenBank/DDBJ databases">
        <title>Genomic Encyclopedia of Archaeal and Bacterial Type Strains, Phase II (KMG-II): from individual species to whole genera.</title>
        <authorList>
            <person name="Goeker M."/>
        </authorList>
    </citation>
    <scope>NUCLEOTIDE SEQUENCE [LARGE SCALE GENOMIC DNA]</scope>
    <source>
        <strain evidence="3 5">DSM 2261</strain>
    </source>
</reference>
<dbReference type="Gene3D" id="3.40.50.1820">
    <property type="entry name" value="alpha/beta hydrolase"/>
    <property type="match status" value="1"/>
</dbReference>
<reference evidence="2 4" key="1">
    <citation type="submission" date="2015-05" db="EMBL/GenBank/DDBJ databases">
        <title>Genome assembly of Archangium gephyra DSM 2261.</title>
        <authorList>
            <person name="Sharma G."/>
            <person name="Subramanian S."/>
        </authorList>
    </citation>
    <scope>NUCLEOTIDE SEQUENCE [LARGE SCALE GENOMIC DNA]</scope>
    <source>
        <strain evidence="2 4">DSM 2261</strain>
    </source>
</reference>
<dbReference type="InterPro" id="IPR000073">
    <property type="entry name" value="AB_hydrolase_1"/>
</dbReference>
<dbReference type="EMBL" id="QUMU01000003">
    <property type="protein sequence ID" value="REG34167.1"/>
    <property type="molecule type" value="Genomic_DNA"/>
</dbReference>
<protein>
    <submittedName>
        <fullName evidence="2 3">Carboxylesterase</fullName>
    </submittedName>
</protein>
<evidence type="ECO:0000313" key="5">
    <source>
        <dbReference type="Proteomes" id="UP000256345"/>
    </source>
</evidence>
<evidence type="ECO:0000259" key="1">
    <source>
        <dbReference type="Pfam" id="PF00561"/>
    </source>
</evidence>
<dbReference type="SUPFAM" id="SSF53474">
    <property type="entry name" value="alpha/beta-Hydrolases"/>
    <property type="match status" value="1"/>
</dbReference>
<dbReference type="PRINTS" id="PR00111">
    <property type="entry name" value="ABHYDROLASE"/>
</dbReference>
<dbReference type="RefSeq" id="WP_053066394.1">
    <property type="nucleotide sequence ID" value="NZ_CP011509.1"/>
</dbReference>
<evidence type="ECO:0000313" key="4">
    <source>
        <dbReference type="Proteomes" id="UP000035579"/>
    </source>
</evidence>
<feature type="domain" description="AB hydrolase-1" evidence="1">
    <location>
        <begin position="47"/>
        <end position="271"/>
    </location>
</feature>
<gene>
    <name evidence="2" type="ORF">AA314_02972</name>
    <name evidence="3" type="ORF">ATI61_10348</name>
</gene>
<dbReference type="PANTHER" id="PTHR43798">
    <property type="entry name" value="MONOACYLGLYCEROL LIPASE"/>
    <property type="match status" value="1"/>
</dbReference>
<dbReference type="AlphaFoldDB" id="A0AAC8Q5H7"/>
<evidence type="ECO:0000313" key="3">
    <source>
        <dbReference type="EMBL" id="REG34167.1"/>
    </source>
</evidence>
<dbReference type="KEGG" id="age:AA314_02972"/>
<evidence type="ECO:0000313" key="2">
    <source>
        <dbReference type="EMBL" id="AKJ01346.1"/>
    </source>
</evidence>
<dbReference type="EMBL" id="CP011509">
    <property type="protein sequence ID" value="AKJ01346.1"/>
    <property type="molecule type" value="Genomic_DNA"/>
</dbReference>
<dbReference type="InterPro" id="IPR050266">
    <property type="entry name" value="AB_hydrolase_sf"/>
</dbReference>
<organism evidence="2 4">
    <name type="scientific">Archangium gephyra</name>
    <dbReference type="NCBI Taxonomy" id="48"/>
    <lineage>
        <taxon>Bacteria</taxon>
        <taxon>Pseudomonadati</taxon>
        <taxon>Myxococcota</taxon>
        <taxon>Myxococcia</taxon>
        <taxon>Myxococcales</taxon>
        <taxon>Cystobacterineae</taxon>
        <taxon>Archangiaceae</taxon>
        <taxon>Archangium</taxon>
    </lineage>
</organism>
<sequence>MNPRNEAAFRRAYDDLISLWTTAPESRDIETPSARTRVQVWGREDAPPLVLLHGFKVTSGMWASNALELGKSFRVYAADTPGDHGFSVPHRPLLRVEELLGWLDELLTALGLSRTNLGGMSYGGWLSAQYAARAPERVSKLVLIAPGATFLRFNTAFVVRGIPFLIWPRRDWVHAYLRWAAVPEKEAGGLYDKVMSGIADVMWTGMRHFGWYPGQWPGVVKEEVLRRIQTPTLLLVGQQERIYDVEPMMARARSLLPNLTCVAVPEASHDLPMRQPEAVVSHLRSFLQA</sequence>
<keyword evidence="5" id="KW-1185">Reference proteome</keyword>
<dbReference type="Pfam" id="PF00561">
    <property type="entry name" value="Abhydrolase_1"/>
    <property type="match status" value="1"/>
</dbReference>
<name>A0AAC8Q5H7_9BACT</name>
<accession>A0AAC8Q5H7</accession>
<dbReference type="InterPro" id="IPR029058">
    <property type="entry name" value="AB_hydrolase_fold"/>
</dbReference>
<dbReference type="GO" id="GO:0016020">
    <property type="term" value="C:membrane"/>
    <property type="evidence" value="ECO:0007669"/>
    <property type="project" value="TreeGrafter"/>
</dbReference>
<dbReference type="Proteomes" id="UP000035579">
    <property type="component" value="Chromosome"/>
</dbReference>
<dbReference type="PANTHER" id="PTHR43798:SF33">
    <property type="entry name" value="HYDROLASE, PUTATIVE (AFU_ORTHOLOGUE AFUA_2G14860)-RELATED"/>
    <property type="match status" value="1"/>
</dbReference>
<dbReference type="Proteomes" id="UP000256345">
    <property type="component" value="Unassembled WGS sequence"/>
</dbReference>
<proteinExistence type="predicted"/>